<feature type="region of interest" description="Disordered" evidence="1">
    <location>
        <begin position="39"/>
        <end position="114"/>
    </location>
</feature>
<evidence type="ECO:0000313" key="3">
    <source>
        <dbReference type="Proteomes" id="UP000281594"/>
    </source>
</evidence>
<feature type="compositionally biased region" description="Low complexity" evidence="1">
    <location>
        <begin position="48"/>
        <end position="62"/>
    </location>
</feature>
<gene>
    <name evidence="2" type="ORF">D3C57_104595</name>
</gene>
<evidence type="ECO:0000313" key="2">
    <source>
        <dbReference type="EMBL" id="RLV77622.1"/>
    </source>
</evidence>
<proteinExistence type="predicted"/>
<reference evidence="2 3" key="1">
    <citation type="journal article" date="2018" name="J. Biol. Chem.">
        <title>Discovery of the actinoplanic acid pathway in Streptomyces rapamycinicus reveals a genetically conserved synergism with rapamycin.</title>
        <authorList>
            <person name="Mrak P."/>
            <person name="Krastel P."/>
            <person name="Pivk Lukancic P."/>
            <person name="Tao J."/>
            <person name="Pistorius D."/>
            <person name="Moore C.M."/>
        </authorList>
    </citation>
    <scope>NUCLEOTIDE SEQUENCE [LARGE SCALE GENOMIC DNA]</scope>
    <source>
        <strain evidence="2 3">NRRL 5491</strain>
    </source>
</reference>
<dbReference type="EMBL" id="QYCY01000001">
    <property type="protein sequence ID" value="RLV77622.1"/>
    <property type="molecule type" value="Genomic_DNA"/>
</dbReference>
<dbReference type="InterPro" id="IPR036388">
    <property type="entry name" value="WH-like_DNA-bd_sf"/>
</dbReference>
<dbReference type="Proteomes" id="UP000281594">
    <property type="component" value="Unassembled WGS sequence"/>
</dbReference>
<protein>
    <submittedName>
        <fullName evidence="2">GntR family transcriptional regulator</fullName>
    </submittedName>
</protein>
<organism evidence="2 3">
    <name type="scientific">Streptomyces rapamycinicus (strain ATCC 29253 / DSM 41530 / NRRL 5491 / AYB-994)</name>
    <name type="common">Streptomyces hygroscopicus (strain ATCC 29253)</name>
    <dbReference type="NCBI Taxonomy" id="1343740"/>
    <lineage>
        <taxon>Bacteria</taxon>
        <taxon>Bacillati</taxon>
        <taxon>Actinomycetota</taxon>
        <taxon>Actinomycetes</taxon>
        <taxon>Kitasatosporales</taxon>
        <taxon>Streptomycetaceae</taxon>
        <taxon>Streptomyces</taxon>
        <taxon>Streptomyces violaceusniger group</taxon>
    </lineage>
</organism>
<name>A0A3L8RFD3_STRRN</name>
<feature type="compositionally biased region" description="Basic and acidic residues" evidence="1">
    <location>
        <begin position="102"/>
        <end position="114"/>
    </location>
</feature>
<dbReference type="Gene3D" id="1.10.10.10">
    <property type="entry name" value="Winged helix-like DNA-binding domain superfamily/Winged helix DNA-binding domain"/>
    <property type="match status" value="1"/>
</dbReference>
<accession>A0A3L8RFD3</accession>
<sequence length="114" mass="12277">MGNEPRFDLSAAGFRIERGRTPATTQLAEQIKALILKQQLPPGTRLPTATSTASTEPSARTSIRLGNLADLDPDAGEIPEIRTTSQPPQQPKSKGKRPRNNVFDDRGSQKAADG</sequence>
<comment type="caution">
    <text evidence="2">The sequence shown here is derived from an EMBL/GenBank/DDBJ whole genome shotgun (WGS) entry which is preliminary data.</text>
</comment>
<dbReference type="AlphaFoldDB" id="A0A3L8RFD3"/>
<evidence type="ECO:0000256" key="1">
    <source>
        <dbReference type="SAM" id="MobiDB-lite"/>
    </source>
</evidence>
<dbReference type="RefSeq" id="WP_202979586.1">
    <property type="nucleotide sequence ID" value="NZ_CP085193.1"/>
</dbReference>